<comment type="caution">
    <text evidence="2">The sequence shown here is derived from an EMBL/GenBank/DDBJ whole genome shotgun (WGS) entry which is preliminary data.</text>
</comment>
<dbReference type="EMBL" id="BQXU01000008">
    <property type="protein sequence ID" value="GKT43700.1"/>
    <property type="molecule type" value="Genomic_DNA"/>
</dbReference>
<evidence type="ECO:0000313" key="3">
    <source>
        <dbReference type="Proteomes" id="UP001055115"/>
    </source>
</evidence>
<protein>
    <submittedName>
        <fullName evidence="2">Uncharacterized protein</fullName>
    </submittedName>
</protein>
<evidence type="ECO:0000313" key="2">
    <source>
        <dbReference type="EMBL" id="GKT43700.1"/>
    </source>
</evidence>
<sequence length="59" mass="6603">MPPQSQDAAQGREVGSGTHGEEKQYAKVQQRPVRYDVRRGEEAVAQGKRRIEPGWQIVG</sequence>
<dbReference type="AlphaFoldDB" id="A0AA37NYS3"/>
<dbReference type="RefSeq" id="XP_049126050.1">
    <property type="nucleotide sequence ID" value="XM_049270093.1"/>
</dbReference>
<accession>A0AA37NYS3</accession>
<gene>
    <name evidence="2" type="ORF">ColSpa_03881</name>
</gene>
<name>A0AA37NYS3_9PEZI</name>
<proteinExistence type="predicted"/>
<dbReference type="GeneID" id="73324683"/>
<evidence type="ECO:0000256" key="1">
    <source>
        <dbReference type="SAM" id="MobiDB-lite"/>
    </source>
</evidence>
<feature type="region of interest" description="Disordered" evidence="1">
    <location>
        <begin position="1"/>
        <end position="32"/>
    </location>
</feature>
<organism evidence="2 3">
    <name type="scientific">Colletotrichum spaethianum</name>
    <dbReference type="NCBI Taxonomy" id="700344"/>
    <lineage>
        <taxon>Eukaryota</taxon>
        <taxon>Fungi</taxon>
        <taxon>Dikarya</taxon>
        <taxon>Ascomycota</taxon>
        <taxon>Pezizomycotina</taxon>
        <taxon>Sordariomycetes</taxon>
        <taxon>Hypocreomycetidae</taxon>
        <taxon>Glomerellales</taxon>
        <taxon>Glomerellaceae</taxon>
        <taxon>Colletotrichum</taxon>
        <taxon>Colletotrichum spaethianum species complex</taxon>
    </lineage>
</organism>
<keyword evidence="3" id="KW-1185">Reference proteome</keyword>
<dbReference type="Proteomes" id="UP001055115">
    <property type="component" value="Unassembled WGS sequence"/>
</dbReference>
<reference evidence="2 3" key="1">
    <citation type="submission" date="2022-03" db="EMBL/GenBank/DDBJ databases">
        <title>Genome data of Colletotrichum spp.</title>
        <authorList>
            <person name="Utami Y.D."/>
            <person name="Hiruma K."/>
        </authorList>
    </citation>
    <scope>NUCLEOTIDE SEQUENCE [LARGE SCALE GENOMIC DNA]</scope>
    <source>
        <strain evidence="2 3">MAFF 239500</strain>
    </source>
</reference>